<reference evidence="1" key="1">
    <citation type="submission" date="2020-10" db="EMBL/GenBank/DDBJ databases">
        <title>Connecting structure to function with the recovery of over 1000 high-quality activated sludge metagenome-assembled genomes encoding full-length rRNA genes using long-read sequencing.</title>
        <authorList>
            <person name="Singleton C.M."/>
            <person name="Petriglieri F."/>
            <person name="Kristensen J.M."/>
            <person name="Kirkegaard R.H."/>
            <person name="Michaelsen T.Y."/>
            <person name="Andersen M.H."/>
            <person name="Karst S.M."/>
            <person name="Dueholm M.S."/>
            <person name="Nielsen P.H."/>
            <person name="Albertsen M."/>
        </authorList>
    </citation>
    <scope>NUCLEOTIDE SEQUENCE</scope>
    <source>
        <strain evidence="1">EsbW_18-Q3-R4-48_MAXAC.044</strain>
    </source>
</reference>
<dbReference type="GO" id="GO:0008168">
    <property type="term" value="F:methyltransferase activity"/>
    <property type="evidence" value="ECO:0007669"/>
    <property type="project" value="UniProtKB-KW"/>
</dbReference>
<name>A0A9D7IBM2_9RHOO</name>
<dbReference type="PANTHER" id="PTHR40036:SF1">
    <property type="entry name" value="MACROCIN O-METHYLTRANSFERASE"/>
    <property type="match status" value="1"/>
</dbReference>
<evidence type="ECO:0000313" key="2">
    <source>
        <dbReference type="Proteomes" id="UP000886602"/>
    </source>
</evidence>
<keyword evidence="1" id="KW-0489">Methyltransferase</keyword>
<proteinExistence type="predicted"/>
<dbReference type="AlphaFoldDB" id="A0A9D7IBM2"/>
<gene>
    <name evidence="1" type="ORF">IPJ48_02420</name>
</gene>
<dbReference type="PANTHER" id="PTHR40036">
    <property type="entry name" value="MACROCIN O-METHYLTRANSFERASE"/>
    <property type="match status" value="1"/>
</dbReference>
<protein>
    <submittedName>
        <fullName evidence="1">Class I SAM-dependent methyltransferase</fullName>
    </submittedName>
</protein>
<organism evidence="1 2">
    <name type="scientific">Candidatus Propionivibrio dominans</name>
    <dbReference type="NCBI Taxonomy" id="2954373"/>
    <lineage>
        <taxon>Bacteria</taxon>
        <taxon>Pseudomonadati</taxon>
        <taxon>Pseudomonadota</taxon>
        <taxon>Betaproteobacteria</taxon>
        <taxon>Rhodocyclales</taxon>
        <taxon>Rhodocyclaceae</taxon>
        <taxon>Propionivibrio</taxon>
    </lineage>
</organism>
<dbReference type="Proteomes" id="UP000886602">
    <property type="component" value="Unassembled WGS sequence"/>
</dbReference>
<dbReference type="GO" id="GO:0032259">
    <property type="term" value="P:methylation"/>
    <property type="evidence" value="ECO:0007669"/>
    <property type="project" value="UniProtKB-KW"/>
</dbReference>
<evidence type="ECO:0000313" key="1">
    <source>
        <dbReference type="EMBL" id="MBK7422030.1"/>
    </source>
</evidence>
<dbReference type="Pfam" id="PF05711">
    <property type="entry name" value="TylF"/>
    <property type="match status" value="1"/>
</dbReference>
<comment type="caution">
    <text evidence="1">The sequence shown here is derived from an EMBL/GenBank/DDBJ whole genome shotgun (WGS) entry which is preliminary data.</text>
</comment>
<dbReference type="EMBL" id="JADJNC010000004">
    <property type="protein sequence ID" value="MBK7422030.1"/>
    <property type="molecule type" value="Genomic_DNA"/>
</dbReference>
<keyword evidence="1" id="KW-0808">Transferase</keyword>
<dbReference type="InterPro" id="IPR029063">
    <property type="entry name" value="SAM-dependent_MTases_sf"/>
</dbReference>
<dbReference type="SUPFAM" id="SSF53335">
    <property type="entry name" value="S-adenosyl-L-methionine-dependent methyltransferases"/>
    <property type="match status" value="1"/>
</dbReference>
<accession>A0A9D7IBM2</accession>
<dbReference type="Gene3D" id="3.40.50.150">
    <property type="entry name" value="Vaccinia Virus protein VP39"/>
    <property type="match status" value="1"/>
</dbReference>
<dbReference type="InterPro" id="IPR008884">
    <property type="entry name" value="TylF_MeTrfase"/>
</dbReference>
<sequence length="237" mass="27433">MINLIKRLTSRIGRLFLADLYSRLNTLEYRSFNRRFYAVEQCAEYLVSAGLDGDYLEFGVYQGATFSHAFQWISPHFKDMKFWAFDSFEGLPKPQGLDSANGYAGNFHEKEFSCSKEEFTRSIHAKGVDLGKVTMVKGWFSETLTPQHAQEYAIKRIAMAWIDCDLYESTVPVLDFITPYLVVGTVIVFDDWRCFRNHPDFGEQRACREWLETNKQIQLAELFSYGCCGMVFTVRSC</sequence>